<evidence type="ECO:0000313" key="1">
    <source>
        <dbReference type="EMBL" id="KAI8540503.1"/>
    </source>
</evidence>
<comment type="caution">
    <text evidence="1">The sequence shown here is derived from an EMBL/GenBank/DDBJ whole genome shotgun (WGS) entry which is preliminary data.</text>
</comment>
<gene>
    <name evidence="1" type="ORF">RHMOL_Rhmol09G0268800</name>
</gene>
<evidence type="ECO:0000313" key="2">
    <source>
        <dbReference type="Proteomes" id="UP001062846"/>
    </source>
</evidence>
<name>A0ACC0MJJ1_RHOML</name>
<proteinExistence type="predicted"/>
<organism evidence="1 2">
    <name type="scientific">Rhododendron molle</name>
    <name type="common">Chinese azalea</name>
    <name type="synonym">Azalea mollis</name>
    <dbReference type="NCBI Taxonomy" id="49168"/>
    <lineage>
        <taxon>Eukaryota</taxon>
        <taxon>Viridiplantae</taxon>
        <taxon>Streptophyta</taxon>
        <taxon>Embryophyta</taxon>
        <taxon>Tracheophyta</taxon>
        <taxon>Spermatophyta</taxon>
        <taxon>Magnoliopsida</taxon>
        <taxon>eudicotyledons</taxon>
        <taxon>Gunneridae</taxon>
        <taxon>Pentapetalae</taxon>
        <taxon>asterids</taxon>
        <taxon>Ericales</taxon>
        <taxon>Ericaceae</taxon>
        <taxon>Ericoideae</taxon>
        <taxon>Rhodoreae</taxon>
        <taxon>Rhododendron</taxon>
    </lineage>
</organism>
<protein>
    <submittedName>
        <fullName evidence="1">Uncharacterized protein</fullName>
    </submittedName>
</protein>
<keyword evidence="2" id="KW-1185">Reference proteome</keyword>
<sequence length="590" mass="64574">MSDKSIPNLISWSAVIGGLSQNGYDEEATEVIYEMQAEGFEPNAQMLASVLPACARSEKLSLGKEIHGYIMSDEFMSNPILVNGLLDVYRRCANMNWNISKAKELFIQMKQGIGNDIILCNSMISGYVDNSMFNKALRASSGIGTETARVLALRGVHVVMGVRNMASGNEAKEAIVKEIPTAKIEAMELDRSSSASVRKFALEFNSLGLPLNLLISQGQTVPFLGRYLAVLSEACLVVFKLEYEHKAILFIVASNNAGIMATPFMLSKDKIELQFATNHLGHFLLTDLLLETMKKTARRTSKEGRIVIVSSRRHQFTYPEGIRFDKINDQSGYSSLSVYGQSKLANVLHANQLARDLKVQVGGSPMYKVDRKLGKGGFGQVFVGRCVSGGNGRSGDPGATELRMILYACAIPMESFGAVESLSILEKMHSRGHDFTAQSGEKAQAASMLIMTKVLICSESNYSKLISLFEGLIGPNPAIRPINTDGAQKIIRQVGQKQTILNVEQEEDGVPTKKRVLIERGRVTDQNTTPTSQSPNAKARQLALDLPFLLSSGTVDSSLTLPIRRGFASGGSCGVVYHRQSRSWFVVVRR</sequence>
<dbReference type="Proteomes" id="UP001062846">
    <property type="component" value="Chromosome 9"/>
</dbReference>
<accession>A0ACC0MJJ1</accession>
<dbReference type="EMBL" id="CM046396">
    <property type="protein sequence ID" value="KAI8540503.1"/>
    <property type="molecule type" value="Genomic_DNA"/>
</dbReference>
<reference evidence="1" key="1">
    <citation type="submission" date="2022-02" db="EMBL/GenBank/DDBJ databases">
        <title>Plant Genome Project.</title>
        <authorList>
            <person name="Zhang R.-G."/>
        </authorList>
    </citation>
    <scope>NUCLEOTIDE SEQUENCE</scope>
    <source>
        <strain evidence="1">AT1</strain>
    </source>
</reference>